<keyword evidence="4" id="KW-1185">Reference proteome</keyword>
<proteinExistence type="predicted"/>
<feature type="domain" description="CwlT-like lysozyme" evidence="2">
    <location>
        <begin position="55"/>
        <end position="205"/>
    </location>
</feature>
<dbReference type="RefSeq" id="WP_117324177.1">
    <property type="nucleotide sequence ID" value="NZ_QVTD01000017.1"/>
</dbReference>
<evidence type="ECO:0000259" key="2">
    <source>
        <dbReference type="Pfam" id="PF13702"/>
    </source>
</evidence>
<accession>A0A372L7D1</accession>
<dbReference type="Gene3D" id="1.10.530.10">
    <property type="match status" value="1"/>
</dbReference>
<reference evidence="3 4" key="1">
    <citation type="submission" date="2018-08" db="EMBL/GenBank/DDBJ databases">
        <title>Bacillus chawlae sp. nov., Bacillus glennii sp. nov., and Bacillus saganii sp. nov. Isolated from the Vehicle Assembly Building at Kennedy Space Center where the Viking Spacecraft were Assembled.</title>
        <authorList>
            <person name="Seuylemezian A."/>
            <person name="Vaishampayan P."/>
        </authorList>
    </citation>
    <scope>NUCLEOTIDE SEQUENCE [LARGE SCALE GENOMIC DNA]</scope>
    <source>
        <strain evidence="3 4">V44-8</strain>
    </source>
</reference>
<dbReference type="OrthoDB" id="9813368at2"/>
<dbReference type="EMBL" id="QVTD01000017">
    <property type="protein sequence ID" value="RFU61143.1"/>
    <property type="molecule type" value="Genomic_DNA"/>
</dbReference>
<dbReference type="Proteomes" id="UP000262939">
    <property type="component" value="Unassembled WGS sequence"/>
</dbReference>
<dbReference type="CDD" id="cd16891">
    <property type="entry name" value="CwlT-like"/>
    <property type="match status" value="1"/>
</dbReference>
<name>A0A372L7D1_9BACI</name>
<dbReference type="InterPro" id="IPR023346">
    <property type="entry name" value="Lysozyme-like_dom_sf"/>
</dbReference>
<dbReference type="AlphaFoldDB" id="A0A372L7D1"/>
<evidence type="ECO:0000256" key="1">
    <source>
        <dbReference type="SAM" id="MobiDB-lite"/>
    </source>
</evidence>
<gene>
    <name evidence="3" type="ORF">D0466_19385</name>
</gene>
<protein>
    <recommendedName>
        <fullName evidence="2">CwlT-like lysozyme domain-containing protein</fullName>
    </recommendedName>
</protein>
<evidence type="ECO:0000313" key="4">
    <source>
        <dbReference type="Proteomes" id="UP000262939"/>
    </source>
</evidence>
<organism evidence="3 4">
    <name type="scientific">Peribacillus glennii</name>
    <dbReference type="NCBI Taxonomy" id="2303991"/>
    <lineage>
        <taxon>Bacteria</taxon>
        <taxon>Bacillati</taxon>
        <taxon>Bacillota</taxon>
        <taxon>Bacilli</taxon>
        <taxon>Bacillales</taxon>
        <taxon>Bacillaceae</taxon>
        <taxon>Peribacillus</taxon>
    </lineage>
</organism>
<comment type="caution">
    <text evidence="3">The sequence shown here is derived from an EMBL/GenBank/DDBJ whole genome shotgun (WGS) entry which is preliminary data.</text>
</comment>
<evidence type="ECO:0000313" key="3">
    <source>
        <dbReference type="EMBL" id="RFU61143.1"/>
    </source>
</evidence>
<dbReference type="Pfam" id="PF13702">
    <property type="entry name" value="Lysozyme_like"/>
    <property type="match status" value="1"/>
</dbReference>
<feature type="region of interest" description="Disordered" evidence="1">
    <location>
        <begin position="87"/>
        <end position="107"/>
    </location>
</feature>
<dbReference type="SUPFAM" id="SSF53955">
    <property type="entry name" value="Lysozyme-like"/>
    <property type="match status" value="1"/>
</dbReference>
<dbReference type="InterPro" id="IPR047194">
    <property type="entry name" value="CwlT-like_lysozyme"/>
</dbReference>
<sequence length="225" mass="25535">MKKRKRKRKKSKALFMLLTFCFAFIVLLQVVRIPLQQDSSSIVKRESGDPFEDAKKYTSLIHSELEKYHLEEYTMVLVALMQQESRGKGGDPMQASESAGLAPNTIKDPKQSIRQGVRHFHEAVAYGKRKKVDFPTIIQAYNMGIGYIDYTAKHGGKHTEELAKKFSMLQVNKKPNVYNCGGDRSNFRYPYCYGDFTYSTKVAKKIDSLSESVPASAGTSTYESF</sequence>